<accession>A0ABM7NWT5</accession>
<evidence type="ECO:0000313" key="2">
    <source>
        <dbReference type="EMBL" id="BCS84897.1"/>
    </source>
</evidence>
<sequence length="152" mass="16892">MKKIITTIIIFLVGIILGIFIKSEYDSVKSKKVVVKQDYIFKGNVKVDKDMIDARKSVDDSINYESGTDPFNVYRNQNGLIPNAKAAVDVAKIIFNYCENGTFNNEKPFNVELVNNRVWYISGSLPKGAVGGVVEISIQKSDGKVLAIFHGK</sequence>
<gene>
    <name evidence="2" type="ORF">prwr041_07900</name>
</gene>
<name>A0ABM7NWT5_9BACT</name>
<evidence type="ECO:0000259" key="1">
    <source>
        <dbReference type="Pfam" id="PF15631"/>
    </source>
</evidence>
<organism evidence="2 3">
    <name type="scientific">Prevotella herbatica</name>
    <dbReference type="NCBI Taxonomy" id="2801997"/>
    <lineage>
        <taxon>Bacteria</taxon>
        <taxon>Pseudomonadati</taxon>
        <taxon>Bacteroidota</taxon>
        <taxon>Bacteroidia</taxon>
        <taxon>Bacteroidales</taxon>
        <taxon>Prevotellaceae</taxon>
        <taxon>Prevotella</taxon>
    </lineage>
</organism>
<evidence type="ECO:0000313" key="3">
    <source>
        <dbReference type="Proteomes" id="UP001319045"/>
    </source>
</evidence>
<keyword evidence="3" id="KW-1185">Reference proteome</keyword>
<reference evidence="2 3" key="1">
    <citation type="journal article" date="2022" name="Int. J. Syst. Evol. Microbiol.">
        <title>Prevotella herbatica sp. nov., a plant polysaccharide-decomposing anaerobic bacterium isolated from a methanogenic reactor.</title>
        <authorList>
            <person name="Uek A."/>
            <person name="Tonouchi A."/>
            <person name="Kaku N."/>
            <person name="Ueki K."/>
        </authorList>
    </citation>
    <scope>NUCLEOTIDE SEQUENCE [LARGE SCALE GENOMIC DNA]</scope>
    <source>
        <strain evidence="2 3">WR041</strain>
    </source>
</reference>
<dbReference type="InterPro" id="IPR028921">
    <property type="entry name" value="NTF2_fold_dom"/>
</dbReference>
<protein>
    <recommendedName>
        <fullName evidence="1">NTF2 fold domain-containing protein</fullName>
    </recommendedName>
</protein>
<feature type="domain" description="NTF2 fold" evidence="1">
    <location>
        <begin position="87"/>
        <end position="152"/>
    </location>
</feature>
<dbReference type="RefSeq" id="WP_207155093.1">
    <property type="nucleotide sequence ID" value="NZ_AP024484.1"/>
</dbReference>
<dbReference type="Pfam" id="PF15631">
    <property type="entry name" value="Imm-NTF2-2"/>
    <property type="match status" value="1"/>
</dbReference>
<proteinExistence type="predicted"/>
<dbReference type="EMBL" id="AP024484">
    <property type="protein sequence ID" value="BCS84897.1"/>
    <property type="molecule type" value="Genomic_DNA"/>
</dbReference>
<dbReference type="Proteomes" id="UP001319045">
    <property type="component" value="Chromosome"/>
</dbReference>